<evidence type="ECO:0000313" key="2">
    <source>
        <dbReference type="EMBL" id="TSP10995.1"/>
    </source>
</evidence>
<feature type="transmembrane region" description="Helical" evidence="1">
    <location>
        <begin position="28"/>
        <end position="47"/>
    </location>
</feature>
<proteinExistence type="predicted"/>
<reference evidence="2 3" key="1">
    <citation type="submission" date="2019-05" db="EMBL/GenBank/DDBJ databases">
        <title>Whole genome sequence analysis of Cupriavidus campinensis S14E4C strain.</title>
        <authorList>
            <person name="Abbaszade G."/>
            <person name="Szabo A."/>
            <person name="Toumi M."/>
            <person name="Toth E."/>
        </authorList>
    </citation>
    <scope>NUCLEOTIDE SEQUENCE [LARGE SCALE GENOMIC DNA]</scope>
    <source>
        <strain evidence="2 3">S14E4C</strain>
    </source>
</reference>
<keyword evidence="1" id="KW-1133">Transmembrane helix</keyword>
<gene>
    <name evidence="2" type="ORF">FGG12_19215</name>
</gene>
<feature type="transmembrane region" description="Helical" evidence="1">
    <location>
        <begin position="59"/>
        <end position="82"/>
    </location>
</feature>
<keyword evidence="1" id="KW-0812">Transmembrane</keyword>
<sequence>MKKGLCEQAKAVLAGLAGMRHRVSLSQVWAVLVLSTYAGLAAAQSAAPWEGGLCGVANWFKGPTMVAIGSIAFAAAAGGFVFGEELTGIMKKVVNIVAAVCLAVGGGAFIGWVAVKAGATASSCPV</sequence>
<comment type="caution">
    <text evidence="2">The sequence shown here is derived from an EMBL/GenBank/DDBJ whole genome shotgun (WGS) entry which is preliminary data.</text>
</comment>
<evidence type="ECO:0008006" key="4">
    <source>
        <dbReference type="Google" id="ProtNLM"/>
    </source>
</evidence>
<dbReference type="EMBL" id="VCIZ01000012">
    <property type="protein sequence ID" value="TSP10995.1"/>
    <property type="molecule type" value="Genomic_DNA"/>
</dbReference>
<dbReference type="InterPro" id="IPR007039">
    <property type="entry name" value="TrbC/VirB2"/>
</dbReference>
<organism evidence="2 3">
    <name type="scientific">Cupriavidus campinensis</name>
    <dbReference type="NCBI Taxonomy" id="151783"/>
    <lineage>
        <taxon>Bacteria</taxon>
        <taxon>Pseudomonadati</taxon>
        <taxon>Pseudomonadota</taxon>
        <taxon>Betaproteobacteria</taxon>
        <taxon>Burkholderiales</taxon>
        <taxon>Burkholderiaceae</taxon>
        <taxon>Cupriavidus</taxon>
    </lineage>
</organism>
<dbReference type="Pfam" id="PF04956">
    <property type="entry name" value="TrbC"/>
    <property type="match status" value="1"/>
</dbReference>
<dbReference type="RefSeq" id="WP_144200159.1">
    <property type="nucleotide sequence ID" value="NZ_CAJPVH010000008.1"/>
</dbReference>
<name>A0ABY3EJ74_9BURK</name>
<evidence type="ECO:0000313" key="3">
    <source>
        <dbReference type="Proteomes" id="UP000318943"/>
    </source>
</evidence>
<keyword evidence="1" id="KW-0472">Membrane</keyword>
<feature type="transmembrane region" description="Helical" evidence="1">
    <location>
        <begin position="94"/>
        <end position="115"/>
    </location>
</feature>
<evidence type="ECO:0000256" key="1">
    <source>
        <dbReference type="SAM" id="Phobius"/>
    </source>
</evidence>
<protein>
    <recommendedName>
        <fullName evidence="4">Conjugal transfer protein TrbC</fullName>
    </recommendedName>
</protein>
<accession>A0ABY3EJ74</accession>
<keyword evidence="3" id="KW-1185">Reference proteome</keyword>
<dbReference type="Proteomes" id="UP000318943">
    <property type="component" value="Unassembled WGS sequence"/>
</dbReference>